<dbReference type="Proteomes" id="UP000367750">
    <property type="component" value="Unassembled WGS sequence"/>
</dbReference>
<feature type="transmembrane region" description="Helical" evidence="1">
    <location>
        <begin position="173"/>
        <end position="193"/>
    </location>
</feature>
<dbReference type="Pfam" id="PF12730">
    <property type="entry name" value="ABC2_membrane_4"/>
    <property type="match status" value="1"/>
</dbReference>
<accession>A0A5J5G1C4</accession>
<feature type="transmembrane region" description="Helical" evidence="1">
    <location>
        <begin position="21"/>
        <end position="39"/>
    </location>
</feature>
<feature type="transmembrane region" description="Helical" evidence="1">
    <location>
        <begin position="96"/>
        <end position="126"/>
    </location>
</feature>
<name>A0A5J5G1C4_9BACL</name>
<evidence type="ECO:0000313" key="2">
    <source>
        <dbReference type="EMBL" id="KAA8999657.1"/>
    </source>
</evidence>
<keyword evidence="1" id="KW-0812">Transmembrane</keyword>
<keyword evidence="3" id="KW-1185">Reference proteome</keyword>
<evidence type="ECO:0000313" key="3">
    <source>
        <dbReference type="Proteomes" id="UP000367750"/>
    </source>
</evidence>
<evidence type="ECO:0000256" key="1">
    <source>
        <dbReference type="SAM" id="Phobius"/>
    </source>
</evidence>
<keyword evidence="1" id="KW-0472">Membrane</keyword>
<feature type="transmembrane region" description="Helical" evidence="1">
    <location>
        <begin position="51"/>
        <end position="75"/>
    </location>
</feature>
<organism evidence="2 3">
    <name type="scientific">Paenibacillus spiritus</name>
    <dbReference type="NCBI Taxonomy" id="2496557"/>
    <lineage>
        <taxon>Bacteria</taxon>
        <taxon>Bacillati</taxon>
        <taxon>Bacillota</taxon>
        <taxon>Bacilli</taxon>
        <taxon>Bacillales</taxon>
        <taxon>Paenibacillaceae</taxon>
        <taxon>Paenibacillus</taxon>
    </lineage>
</organism>
<sequence>MRKLMSLEWRKHRLGGLFKGVLIANLCILGLMVGLLLSAEDGDFSTWTEAMQGLFLFCKATFVVFASVVISRLVIEEYRSQTISLLFMYPIPRRTMMLAKLMIVFIFTFVNILLSELVLGAALAAIIHGTHHFAEPLTGELVQNLLAQAGLNAVYASGIAMIPLFFGMRRKSVPTTIVSSVLIISLTSSGFGSLRLENFASISIALCLAGLFIAWLAIRRVETDDVVG</sequence>
<gene>
    <name evidence="2" type="ORF">F4V43_15110</name>
</gene>
<dbReference type="RefSeq" id="WP_150459089.1">
    <property type="nucleotide sequence ID" value="NZ_VYKK01000022.1"/>
</dbReference>
<dbReference type="EMBL" id="VYKK01000022">
    <property type="protein sequence ID" value="KAA8999657.1"/>
    <property type="molecule type" value="Genomic_DNA"/>
</dbReference>
<protein>
    <submittedName>
        <fullName evidence="2">ABC transporter permease</fullName>
    </submittedName>
</protein>
<proteinExistence type="predicted"/>
<reference evidence="2 3" key="1">
    <citation type="submission" date="2019-09" db="EMBL/GenBank/DDBJ databases">
        <title>Bacillus ochoae sp. nov., Paenibacillus whitsoniae sp. nov., Paenibacillus spiritus sp. nov. Isolated from the Mars Exploration Rover during spacecraft assembly.</title>
        <authorList>
            <person name="Seuylemezian A."/>
            <person name="Vaishampayan P."/>
        </authorList>
    </citation>
    <scope>NUCLEOTIDE SEQUENCE [LARGE SCALE GENOMIC DNA]</scope>
    <source>
        <strain evidence="2 3">MER_111</strain>
    </source>
</reference>
<dbReference type="OrthoDB" id="9784784at2"/>
<dbReference type="AlphaFoldDB" id="A0A5J5G1C4"/>
<feature type="transmembrane region" description="Helical" evidence="1">
    <location>
        <begin position="199"/>
        <end position="218"/>
    </location>
</feature>
<keyword evidence="1" id="KW-1133">Transmembrane helix</keyword>
<feature type="transmembrane region" description="Helical" evidence="1">
    <location>
        <begin position="146"/>
        <end position="166"/>
    </location>
</feature>
<comment type="caution">
    <text evidence="2">The sequence shown here is derived from an EMBL/GenBank/DDBJ whole genome shotgun (WGS) entry which is preliminary data.</text>
</comment>